<gene>
    <name evidence="2" type="ORF">ACFFJ8_18140</name>
</gene>
<dbReference type="PANTHER" id="PTHR43441:SF12">
    <property type="entry name" value="RIBOSOMAL N-ACETYLTRANSFERASE YDAF-RELATED"/>
    <property type="match status" value="1"/>
</dbReference>
<organism evidence="2 3">
    <name type="scientific">Paenibacillus mendelii</name>
    <dbReference type="NCBI Taxonomy" id="206163"/>
    <lineage>
        <taxon>Bacteria</taxon>
        <taxon>Bacillati</taxon>
        <taxon>Bacillota</taxon>
        <taxon>Bacilli</taxon>
        <taxon>Bacillales</taxon>
        <taxon>Paenibacillaceae</taxon>
        <taxon>Paenibacillus</taxon>
    </lineage>
</organism>
<dbReference type="EMBL" id="JBHLVF010000032">
    <property type="protein sequence ID" value="MFC0393290.1"/>
    <property type="molecule type" value="Genomic_DNA"/>
</dbReference>
<comment type="caution">
    <text evidence="2">The sequence shown here is derived from an EMBL/GenBank/DDBJ whole genome shotgun (WGS) entry which is preliminary data.</text>
</comment>
<sequence length="116" mass="13486">MRNKKFKVKTNLIDGSRDSLRNWLEFPDKTNTVDDTKAFIHRSLSRFANDNGYWSGIWHKGKIVGSIGYLWIDWDSKRTEIGYWLGAKFEGNGIMTKACNAFINHAFNDLRKKRGV</sequence>
<keyword evidence="3" id="KW-1185">Reference proteome</keyword>
<dbReference type="Pfam" id="PF13302">
    <property type="entry name" value="Acetyltransf_3"/>
    <property type="match status" value="1"/>
</dbReference>
<name>A0ABV6JBL4_9BACL</name>
<evidence type="ECO:0000313" key="3">
    <source>
        <dbReference type="Proteomes" id="UP001589818"/>
    </source>
</evidence>
<evidence type="ECO:0000259" key="1">
    <source>
        <dbReference type="Pfam" id="PF13302"/>
    </source>
</evidence>
<reference evidence="2 3" key="1">
    <citation type="submission" date="2024-09" db="EMBL/GenBank/DDBJ databases">
        <authorList>
            <person name="Sun Q."/>
            <person name="Mori K."/>
        </authorList>
    </citation>
    <scope>NUCLEOTIDE SEQUENCE [LARGE SCALE GENOMIC DNA]</scope>
    <source>
        <strain evidence="2 3">CCM 4839</strain>
    </source>
</reference>
<dbReference type="RefSeq" id="WP_204822081.1">
    <property type="nucleotide sequence ID" value="NZ_JANHOF010000029.1"/>
</dbReference>
<dbReference type="InterPro" id="IPR051908">
    <property type="entry name" value="Ribosomal_N-acetyltransferase"/>
</dbReference>
<keyword evidence="2" id="KW-0808">Transferase</keyword>
<dbReference type="EC" id="2.3.-.-" evidence="2"/>
<dbReference type="GO" id="GO:0016746">
    <property type="term" value="F:acyltransferase activity"/>
    <property type="evidence" value="ECO:0007669"/>
    <property type="project" value="UniProtKB-KW"/>
</dbReference>
<dbReference type="PANTHER" id="PTHR43441">
    <property type="entry name" value="RIBOSOMAL-PROTEIN-SERINE ACETYLTRANSFERASE"/>
    <property type="match status" value="1"/>
</dbReference>
<keyword evidence="2" id="KW-0012">Acyltransferase</keyword>
<dbReference type="SUPFAM" id="SSF55729">
    <property type="entry name" value="Acyl-CoA N-acyltransferases (Nat)"/>
    <property type="match status" value="1"/>
</dbReference>
<protein>
    <submittedName>
        <fullName evidence="2">GNAT family N-acetyltransferase</fullName>
        <ecNumber evidence="2">2.3.-.-</ecNumber>
    </submittedName>
</protein>
<dbReference type="InterPro" id="IPR016181">
    <property type="entry name" value="Acyl_CoA_acyltransferase"/>
</dbReference>
<accession>A0ABV6JBL4</accession>
<evidence type="ECO:0000313" key="2">
    <source>
        <dbReference type="EMBL" id="MFC0393290.1"/>
    </source>
</evidence>
<dbReference type="Proteomes" id="UP001589818">
    <property type="component" value="Unassembled WGS sequence"/>
</dbReference>
<dbReference type="InterPro" id="IPR000182">
    <property type="entry name" value="GNAT_dom"/>
</dbReference>
<feature type="domain" description="N-acetyltransferase" evidence="1">
    <location>
        <begin position="21"/>
        <end position="114"/>
    </location>
</feature>
<proteinExistence type="predicted"/>
<dbReference type="Gene3D" id="3.40.630.30">
    <property type="match status" value="1"/>
</dbReference>